<dbReference type="OrthoDB" id="4289575at2"/>
<dbReference type="EMBL" id="CP018047">
    <property type="protein sequence ID" value="AQU67569.1"/>
    <property type="molecule type" value="Genomic_DNA"/>
</dbReference>
<reference evidence="1 2" key="1">
    <citation type="submission" date="2016-11" db="EMBL/GenBank/DDBJ databases">
        <title>Complete genome sequence of Streptomyces niveus SCSIO 3406.</title>
        <authorList>
            <person name="Zhu Q."/>
            <person name="Cheng W."/>
            <person name="Song Y."/>
            <person name="Li Q."/>
            <person name="Ju J."/>
        </authorList>
    </citation>
    <scope>NUCLEOTIDE SEQUENCE [LARGE SCALE GENOMIC DNA]</scope>
    <source>
        <strain evidence="1 2">SCSIO 3406</strain>
    </source>
</reference>
<name>A0A1U9QU20_STRNV</name>
<evidence type="ECO:0000313" key="2">
    <source>
        <dbReference type="Proteomes" id="UP000189677"/>
    </source>
</evidence>
<accession>A0A1U9QU20</accession>
<dbReference type="SUPFAM" id="SSF53822">
    <property type="entry name" value="Periplasmic binding protein-like I"/>
    <property type="match status" value="1"/>
</dbReference>
<organism evidence="1 2">
    <name type="scientific">Streptomyces niveus</name>
    <name type="common">Streptomyces spheroides</name>
    <dbReference type="NCBI Taxonomy" id="193462"/>
    <lineage>
        <taxon>Bacteria</taxon>
        <taxon>Bacillati</taxon>
        <taxon>Actinomycetota</taxon>
        <taxon>Actinomycetes</taxon>
        <taxon>Kitasatosporales</taxon>
        <taxon>Streptomycetaceae</taxon>
        <taxon>Streptomyces</taxon>
    </lineage>
</organism>
<proteinExistence type="predicted"/>
<evidence type="ECO:0000313" key="1">
    <source>
        <dbReference type="EMBL" id="AQU67569.1"/>
    </source>
</evidence>
<dbReference type="InterPro" id="IPR028082">
    <property type="entry name" value="Peripla_BP_I"/>
</dbReference>
<dbReference type="Gene3D" id="3.40.50.2300">
    <property type="match status" value="2"/>
</dbReference>
<evidence type="ECO:0008006" key="3">
    <source>
        <dbReference type="Google" id="ProtNLM"/>
    </source>
</evidence>
<dbReference type="AlphaFoldDB" id="A0A1U9QU20"/>
<gene>
    <name evidence="1" type="ORF">BBN63_16295</name>
</gene>
<dbReference type="KEGG" id="snw:BBN63_16295"/>
<protein>
    <recommendedName>
        <fullName evidence="3">Receptor ligand binding region domain-containing protein</fullName>
    </recommendedName>
</protein>
<sequence length="834" mass="90955">MLRPERPEDAARALEALRGGLRRTSTAGGLLPCTPHAFVTWEQGTTTELITRIADDLRENTPAEAGRLRLPAYELVDSLTEIQGGPPADHAYARRRGHPAPAAPAGGDDTTTITAFFLTLPLASVLKVLGRVHRKCWEARWGWRLRWRKRYRRLWPDDFDGRRTYGAALREFANVRRAGAEWDRLLVAALMTDLYGYARQGVLHPGRRRRRPRHVLLLDGTADGTSGAVDDFVTIYGEQQVAGPHPVMVLVAALPPEPGTTSDPHSLETAASRLDPAPGEIPTRIEVALPPAPSGGSVRVKMIWAPVARVRPLPEVVFEATAVVVALWLTGQLAFLPLVDSGPFRDDYAACLTGEKPDTPSKSRTADINGALAATEALDMIKDQNERAEKEHLPGRIVTVALLHASPPKNADELRSAGSIPELRGVALAQKALHKIALNDNNGVWVKIQPYDAGVQYKNAGARVKEIIADARKNPRLIGVTGFTESRAATVEAVKDLNTARIPIVSSTATARDLELGKYYHGAAPNHRREAEVVATFIENANTIRTTGDNCVRAEDVVVVTDPKDIYSRDLGEAFVSERPDSGKRIGYSPGDPDGATAIPEPDLDTRFNVSEVAEAVCARIQANPRTLVYWTSRAREFGTFLDRFQQSSECANRDITVVGGNELTNIALSQDVRDHTWLNLYHTAHVLPADHEDRNTVAEDFNERYAEEFGEDIWLDDGHVALAHDAVRVLAEAASQALTPNEEDLTRGSVQSRIDADSFRLEGATGRFRFDGGSGLRPTNKLLVVLHQDTNGAAPVVICGSVGLNIDAGKSWKQGDKTYDCPLDDQPTGGSVD</sequence>
<keyword evidence="2" id="KW-1185">Reference proteome</keyword>
<dbReference type="Proteomes" id="UP000189677">
    <property type="component" value="Chromosome"/>
</dbReference>
<dbReference type="RefSeq" id="WP_078076133.1">
    <property type="nucleotide sequence ID" value="NZ_CP018047.1"/>
</dbReference>